<feature type="transmembrane region" description="Helical" evidence="10">
    <location>
        <begin position="169"/>
        <end position="187"/>
    </location>
</feature>
<proteinExistence type="predicted"/>
<dbReference type="GO" id="GO:0005524">
    <property type="term" value="F:ATP binding"/>
    <property type="evidence" value="ECO:0007669"/>
    <property type="project" value="UniProtKB-KW"/>
</dbReference>
<reference evidence="14" key="4">
    <citation type="journal article" date="2015" name="G3 (Bethesda)">
        <title>Genome sequences of three phytopathogenic species of the Magnaporthaceae family of fungi.</title>
        <authorList>
            <person name="Okagaki L.H."/>
            <person name="Nunes C.C."/>
            <person name="Sailsbery J."/>
            <person name="Clay B."/>
            <person name="Brown D."/>
            <person name="John T."/>
            <person name="Oh Y."/>
            <person name="Young N."/>
            <person name="Fitzgerald M."/>
            <person name="Haas B.J."/>
            <person name="Zeng Q."/>
            <person name="Young S."/>
            <person name="Adiconis X."/>
            <person name="Fan L."/>
            <person name="Levin J.Z."/>
            <person name="Mitchell T.K."/>
            <person name="Okubara P.A."/>
            <person name="Farman M.L."/>
            <person name="Kohn L.M."/>
            <person name="Birren B."/>
            <person name="Ma L.-J."/>
            <person name="Dean R.A."/>
        </authorList>
    </citation>
    <scope>NUCLEOTIDE SEQUENCE</scope>
    <source>
        <strain evidence="14">R3-111a-1</strain>
    </source>
</reference>
<organism evidence="13">
    <name type="scientific">Gaeumannomyces tritici (strain R3-111a-1)</name>
    <name type="common">Wheat and barley take-all root rot fungus</name>
    <name type="synonym">Gaeumannomyces graminis var. tritici</name>
    <dbReference type="NCBI Taxonomy" id="644352"/>
    <lineage>
        <taxon>Eukaryota</taxon>
        <taxon>Fungi</taxon>
        <taxon>Dikarya</taxon>
        <taxon>Ascomycota</taxon>
        <taxon>Pezizomycotina</taxon>
        <taxon>Sordariomycetes</taxon>
        <taxon>Sordariomycetidae</taxon>
        <taxon>Magnaporthales</taxon>
        <taxon>Magnaporthaceae</taxon>
        <taxon>Gaeumannomyces</taxon>
    </lineage>
</organism>
<evidence type="ECO:0000313" key="14">
    <source>
        <dbReference type="EnsemblFungi" id="EJT78767"/>
    </source>
</evidence>
<dbReference type="PROSITE" id="PS50929">
    <property type="entry name" value="ABC_TM1F"/>
    <property type="match status" value="2"/>
</dbReference>
<dbReference type="GO" id="GO:0005737">
    <property type="term" value="C:cytoplasm"/>
    <property type="evidence" value="ECO:0007669"/>
    <property type="project" value="UniProtKB-ARBA"/>
</dbReference>
<evidence type="ECO:0000256" key="8">
    <source>
        <dbReference type="ARBA" id="ARBA00023136"/>
    </source>
</evidence>
<evidence type="ECO:0000256" key="2">
    <source>
        <dbReference type="ARBA" id="ARBA00022448"/>
    </source>
</evidence>
<evidence type="ECO:0000256" key="4">
    <source>
        <dbReference type="ARBA" id="ARBA00022737"/>
    </source>
</evidence>
<keyword evidence="4" id="KW-0677">Repeat</keyword>
<dbReference type="GO" id="GO:0016887">
    <property type="term" value="F:ATP hydrolysis activity"/>
    <property type="evidence" value="ECO:0007669"/>
    <property type="project" value="InterPro"/>
</dbReference>
<evidence type="ECO:0000259" key="11">
    <source>
        <dbReference type="PROSITE" id="PS50893"/>
    </source>
</evidence>
<comment type="subcellular location">
    <subcellularLocation>
        <location evidence="1">Membrane</location>
        <topology evidence="1">Multi-pass membrane protein</topology>
    </subcellularLocation>
</comment>
<evidence type="ECO:0000256" key="10">
    <source>
        <dbReference type="SAM" id="Phobius"/>
    </source>
</evidence>
<evidence type="ECO:0000256" key="7">
    <source>
        <dbReference type="ARBA" id="ARBA00022989"/>
    </source>
</evidence>
<keyword evidence="7 10" id="KW-1133">Transmembrane helix</keyword>
<dbReference type="InterPro" id="IPR036640">
    <property type="entry name" value="ABC1_TM_sf"/>
</dbReference>
<dbReference type="PANTHER" id="PTHR24223:SF356">
    <property type="entry name" value="ATP-BINDING CASSETTE TRANSPORTER ABC4"/>
    <property type="match status" value="1"/>
</dbReference>
<dbReference type="VEuPathDB" id="FungiDB:GGTG_03865"/>
<reference evidence="15" key="1">
    <citation type="submission" date="2010-07" db="EMBL/GenBank/DDBJ databases">
        <title>The genome sequence of Gaeumannomyces graminis var. tritici strain R3-111a-1.</title>
        <authorList>
            <consortium name="The Broad Institute Genome Sequencing Platform"/>
            <person name="Ma L.-J."/>
            <person name="Dead R."/>
            <person name="Young S."/>
            <person name="Zeng Q."/>
            <person name="Koehrsen M."/>
            <person name="Alvarado L."/>
            <person name="Berlin A."/>
            <person name="Chapman S.B."/>
            <person name="Chen Z."/>
            <person name="Freedman E."/>
            <person name="Gellesch M."/>
            <person name="Goldberg J."/>
            <person name="Griggs A."/>
            <person name="Gujja S."/>
            <person name="Heilman E.R."/>
            <person name="Heiman D."/>
            <person name="Hepburn T."/>
            <person name="Howarth C."/>
            <person name="Jen D."/>
            <person name="Larson L."/>
            <person name="Mehta T."/>
            <person name="Neiman D."/>
            <person name="Pearson M."/>
            <person name="Roberts A."/>
            <person name="Saif S."/>
            <person name="Shea T."/>
            <person name="Shenoy N."/>
            <person name="Sisk P."/>
            <person name="Stolte C."/>
            <person name="Sykes S."/>
            <person name="Walk T."/>
            <person name="White J."/>
            <person name="Yandava C."/>
            <person name="Haas B."/>
            <person name="Nusbaum C."/>
            <person name="Birren B."/>
        </authorList>
    </citation>
    <scope>NUCLEOTIDE SEQUENCE [LARGE SCALE GENOMIC DNA]</scope>
    <source>
        <strain evidence="15">R3-111a-1</strain>
    </source>
</reference>
<dbReference type="PROSITE" id="PS50893">
    <property type="entry name" value="ABC_TRANSPORTER_2"/>
    <property type="match status" value="2"/>
</dbReference>
<feature type="domain" description="ABC transmembrane type-1" evidence="12">
    <location>
        <begin position="938"/>
        <end position="1208"/>
    </location>
</feature>
<dbReference type="InterPro" id="IPR003439">
    <property type="entry name" value="ABC_transporter-like_ATP-bd"/>
</dbReference>
<feature type="compositionally biased region" description="Basic and acidic residues" evidence="9">
    <location>
        <begin position="1532"/>
        <end position="1544"/>
    </location>
</feature>
<feature type="transmembrane region" description="Helical" evidence="10">
    <location>
        <begin position="78"/>
        <end position="100"/>
    </location>
</feature>
<keyword evidence="8 10" id="KW-0472">Membrane</keyword>
<dbReference type="RefSeq" id="XP_009219912.1">
    <property type="nucleotide sequence ID" value="XM_009221648.1"/>
</dbReference>
<evidence type="ECO:0000256" key="5">
    <source>
        <dbReference type="ARBA" id="ARBA00022741"/>
    </source>
</evidence>
<reference evidence="13" key="3">
    <citation type="submission" date="2010-09" db="EMBL/GenBank/DDBJ databases">
        <title>Annotation of Gaeumannomyces graminis var. tritici R3-111a-1.</title>
        <authorList>
            <consortium name="The Broad Institute Genome Sequencing Platform"/>
            <person name="Ma L.-J."/>
            <person name="Dead R."/>
            <person name="Young S.K."/>
            <person name="Zeng Q."/>
            <person name="Gargeya S."/>
            <person name="Fitzgerald M."/>
            <person name="Haas B."/>
            <person name="Abouelleil A."/>
            <person name="Alvarado L."/>
            <person name="Arachchi H.M."/>
            <person name="Berlin A."/>
            <person name="Brown A."/>
            <person name="Chapman S.B."/>
            <person name="Chen Z."/>
            <person name="Dunbar C."/>
            <person name="Freedman E."/>
            <person name="Gearin G."/>
            <person name="Gellesch M."/>
            <person name="Goldberg J."/>
            <person name="Griggs A."/>
            <person name="Gujja S."/>
            <person name="Heiman D."/>
            <person name="Howarth C."/>
            <person name="Larson L."/>
            <person name="Lui A."/>
            <person name="MacDonald P.J.P."/>
            <person name="Mehta T."/>
            <person name="Montmayeur A."/>
            <person name="Murphy C."/>
            <person name="Neiman D."/>
            <person name="Pearson M."/>
            <person name="Priest M."/>
            <person name="Roberts A."/>
            <person name="Saif S."/>
            <person name="Shea T."/>
            <person name="Shenoy N."/>
            <person name="Sisk P."/>
            <person name="Stolte C."/>
            <person name="Sykes S."/>
            <person name="Yandava C."/>
            <person name="Wortman J."/>
            <person name="Nusbaum C."/>
            <person name="Birren B."/>
        </authorList>
    </citation>
    <scope>NUCLEOTIDE SEQUENCE</scope>
    <source>
        <strain evidence="13">R3-111a-1</strain>
    </source>
</reference>
<dbReference type="Pfam" id="PF00664">
    <property type="entry name" value="ABC_membrane"/>
    <property type="match status" value="2"/>
</dbReference>
<feature type="region of interest" description="Disordered" evidence="9">
    <location>
        <begin position="1375"/>
        <end position="1471"/>
    </location>
</feature>
<dbReference type="InterPro" id="IPR027417">
    <property type="entry name" value="P-loop_NTPase"/>
</dbReference>
<evidence type="ECO:0000313" key="13">
    <source>
        <dbReference type="EMBL" id="EJT78767.1"/>
    </source>
</evidence>
<feature type="transmembrane region" description="Helical" evidence="10">
    <location>
        <begin position="430"/>
        <end position="451"/>
    </location>
</feature>
<dbReference type="PANTHER" id="PTHR24223">
    <property type="entry name" value="ATP-BINDING CASSETTE SUB-FAMILY C"/>
    <property type="match status" value="1"/>
</dbReference>
<keyword evidence="15" id="KW-1185">Reference proteome</keyword>
<dbReference type="EnsemblFungi" id="EJT78767">
    <property type="protein sequence ID" value="EJT78767"/>
    <property type="gene ID" value="GGTG_03865"/>
</dbReference>
<feature type="transmembrane region" description="Helical" evidence="10">
    <location>
        <begin position="295"/>
        <end position="320"/>
    </location>
</feature>
<dbReference type="CDD" id="cd18596">
    <property type="entry name" value="ABC_6TM_VMR1_D1_like"/>
    <property type="match status" value="1"/>
</dbReference>
<reference evidence="13" key="2">
    <citation type="submission" date="2010-07" db="EMBL/GenBank/DDBJ databases">
        <authorList>
            <consortium name="The Broad Institute Genome Sequencing Platform"/>
            <consortium name="Broad Institute Genome Sequencing Center for Infectious Disease"/>
            <person name="Ma L.-J."/>
            <person name="Dead R."/>
            <person name="Young S."/>
            <person name="Zeng Q."/>
            <person name="Koehrsen M."/>
            <person name="Alvarado L."/>
            <person name="Berlin A."/>
            <person name="Chapman S.B."/>
            <person name="Chen Z."/>
            <person name="Freedman E."/>
            <person name="Gellesch M."/>
            <person name="Goldberg J."/>
            <person name="Griggs A."/>
            <person name="Gujja S."/>
            <person name="Heilman E.R."/>
            <person name="Heiman D."/>
            <person name="Hepburn T."/>
            <person name="Howarth C."/>
            <person name="Jen D."/>
            <person name="Larson L."/>
            <person name="Mehta T."/>
            <person name="Neiman D."/>
            <person name="Pearson M."/>
            <person name="Roberts A."/>
            <person name="Saif S."/>
            <person name="Shea T."/>
            <person name="Shenoy N."/>
            <person name="Sisk P."/>
            <person name="Stolte C."/>
            <person name="Sykes S."/>
            <person name="Walk T."/>
            <person name="White J."/>
            <person name="Yandava C."/>
            <person name="Haas B."/>
            <person name="Nusbaum C."/>
            <person name="Birren B."/>
        </authorList>
    </citation>
    <scope>NUCLEOTIDE SEQUENCE</scope>
    <source>
        <strain evidence="13">R3-111a-1</strain>
    </source>
</reference>
<feature type="transmembrane region" description="Helical" evidence="10">
    <location>
        <begin position="1158"/>
        <end position="1185"/>
    </location>
</feature>
<feature type="transmembrane region" description="Helical" evidence="10">
    <location>
        <begin position="1056"/>
        <end position="1079"/>
    </location>
</feature>
<evidence type="ECO:0000256" key="6">
    <source>
        <dbReference type="ARBA" id="ARBA00022840"/>
    </source>
</evidence>
<evidence type="ECO:0000256" key="9">
    <source>
        <dbReference type="SAM" id="MobiDB-lite"/>
    </source>
</evidence>
<evidence type="ECO:0000313" key="15">
    <source>
        <dbReference type="Proteomes" id="UP000006039"/>
    </source>
</evidence>
<dbReference type="InterPro" id="IPR050173">
    <property type="entry name" value="ABC_transporter_C-like"/>
</dbReference>
<feature type="transmembrane region" description="Helical" evidence="10">
    <location>
        <begin position="966"/>
        <end position="990"/>
    </location>
</feature>
<keyword evidence="5" id="KW-0547">Nucleotide-binding</keyword>
<dbReference type="OrthoDB" id="6500128at2759"/>
<evidence type="ECO:0000256" key="1">
    <source>
        <dbReference type="ARBA" id="ARBA00004141"/>
    </source>
</evidence>
<dbReference type="eggNOG" id="KOG0054">
    <property type="taxonomic scope" value="Eukaryota"/>
</dbReference>
<dbReference type="SMART" id="SM00382">
    <property type="entry name" value="AAA"/>
    <property type="match status" value="2"/>
</dbReference>
<name>J3NRG1_GAET3</name>
<dbReference type="STRING" id="644352.J3NRG1"/>
<keyword evidence="3 10" id="KW-0812">Transmembrane</keyword>
<gene>
    <name evidence="14" type="primary">20344323</name>
    <name evidence="13" type="ORF">GGTG_03865</name>
</gene>
<keyword evidence="2" id="KW-0813">Transport</keyword>
<dbReference type="InterPro" id="IPR011527">
    <property type="entry name" value="ABC1_TM_dom"/>
</dbReference>
<dbReference type="Pfam" id="PF00005">
    <property type="entry name" value="ABC_tran"/>
    <property type="match status" value="2"/>
</dbReference>
<dbReference type="Gene3D" id="1.20.1560.10">
    <property type="entry name" value="ABC transporter type 1, transmembrane domain"/>
    <property type="match status" value="2"/>
</dbReference>
<feature type="region of interest" description="Disordered" evidence="9">
    <location>
        <begin position="1525"/>
        <end position="1544"/>
    </location>
</feature>
<dbReference type="GO" id="GO:0016020">
    <property type="term" value="C:membrane"/>
    <property type="evidence" value="ECO:0007669"/>
    <property type="project" value="UniProtKB-SubCell"/>
</dbReference>
<dbReference type="HOGENOM" id="CLU_000604_27_1_1"/>
<dbReference type="Gene3D" id="3.40.50.300">
    <property type="entry name" value="P-loop containing nucleotide triphosphate hydrolases"/>
    <property type="match status" value="2"/>
</dbReference>
<feature type="domain" description="ABC transporter" evidence="11">
    <location>
        <begin position="623"/>
        <end position="857"/>
    </location>
</feature>
<sequence length="1600" mass="173652">MPDTTAPVPPATWNQSPRVLALQESHNEYGSYWIRLLGSISASGWPQTLLLLAALLLASRAYRQGRTLPVRRVSVDSVVLDVLSQIFRFSALVFVVIAAAETGGHAADSVVVGAVFGLGLSDLLPSTRWRQSCLAVVNLLLVGAFVLLAAQELLPWFEIRPERQHNTMAVLATLSLAAAVLTAMVTPKAWRPPAHVRPAWAAAAAAVAADEESPIGPSAEETASFVSRYCWYGWLSPLVYKSFASEAVIGMDDLPGLPWYDEPRLLRARMSGARQGGRRTLESVLRFLSWELASMAVWVALATVFELVVPLAMFNFSAYFESPQAAQLRPSFWIALGFASYMVRSQTSQQYIFISTRLCVRLKSGMTQELYQTAMGSMELSSAVIGDLVGKKERPPGAPAKGKSSKTTPAGQLANLMSSDIDAIYKARDFVITIVSVPISCFFICLGLYQLHGWPALAGFAVILLSIVLPLKLATRMAQAQKEAKKSQDKRISLVSEYLGLIRPIKYFAWEDMVARRIQHVRVKEQARLWTVALMQALMAQLTESIPILAVVVILACHVCVVREPLSAAGAFTTIYLTTTLRGNLTNLGSIWRKGQNAWISIGRLDTFFTKVTPLAKYPEGPLRLRNASFQKGAFTLDNITLGRDDIVEGGLHVLSGDSGSGKTTLLRSILGEVSLVEDDDEGTRRGPRVTRPSSAVYASQTPWLMNMTIKDNIVFYADFDHARYNRIVTACCLDDDLMVLPKGGMTMAGENGSALSRGQRARVALARALYAAKEGSLVLLDDIFAALDSRTINQVWQRCFCSDLLQGRTVVLATRLEQVLSQSDRHFVMDGGRIVARDSRVVSERQSIDVPAVHPDEGGDEGAADVRKEAAAMRDDAATTTTTTETSVHHAEPEAGPSTWPPATLNRQLSVLLQYLHFFGTPGYIATVLCSTTMTHLAYMASSRWLAHWVSAYQDGLATPSSPRALHYLGVFALLCALEALFALARLLLFANGAWIAAKRLHSALVAAVLGAPLGWHDATPAGRVVNRLSRDVDSLDSDLNRSLMATLGLTVSTAVRLLAVTAVLPVFVAPALVFGALGGLAGELYTRAAVPAKRLVSSAQSPVFSLMGDTLAGLAVIRATSGGLFQDLLADRLRDYSRAMEANYNLNRWVAVRIDLAAACIMLFAGVIALFFGSSIPAAMIAFSMSQATGLGETILKLVRSTNDLEVELQSFARVREYIEIKPEDADEDDLDPEPRASWPEHGGVVFDRATVRYRPDGPDILRDVSLSVAPGERCAVVGRTGSGKSTLMLSLMRFTHVASGAITYGGLDVSAVPRRVLRSRLTVIPQEAVLLAGSVRSNLDPTGEVPDDELNAALAECARSASLSHLVVANDGDDEEEEQDMGGSSSSGPAAPREGAKQQAGGGEAQEEQDEQQQHAEEVEEDEEEPSERTALLGIRPATTSPTPAPAQAARTTGLSLDSEVEPAGANFSHGQRQILSLCRALVRSRTMRPPGRLMMLDEATASMDDKADEMAQDVLRCELARDEEEEEQGHNPKDPERDRGRTLITIAHRLSTIMDYDKVVVMDQGTVREVGVPRELEHKPGSLFAEMVLAERLRSE</sequence>
<protein>
    <submittedName>
        <fullName evidence="13">ABC transporter</fullName>
    </submittedName>
</protein>
<dbReference type="InterPro" id="IPR003593">
    <property type="entry name" value="AAA+_ATPase"/>
</dbReference>
<feature type="transmembrane region" description="Helical" evidence="10">
    <location>
        <begin position="457"/>
        <end position="475"/>
    </location>
</feature>
<dbReference type="SUPFAM" id="SSF90123">
    <property type="entry name" value="ABC transporter transmembrane region"/>
    <property type="match status" value="2"/>
</dbReference>
<feature type="compositionally biased region" description="Low complexity" evidence="9">
    <location>
        <begin position="1440"/>
        <end position="1456"/>
    </location>
</feature>
<dbReference type="Proteomes" id="UP000006039">
    <property type="component" value="Unassembled WGS sequence"/>
</dbReference>
<feature type="domain" description="ABC transmembrane type-1" evidence="12">
    <location>
        <begin position="407"/>
        <end position="597"/>
    </location>
</feature>
<dbReference type="SUPFAM" id="SSF52540">
    <property type="entry name" value="P-loop containing nucleoside triphosphate hydrolases"/>
    <property type="match status" value="2"/>
</dbReference>
<dbReference type="CDD" id="cd18604">
    <property type="entry name" value="ABC_6TM_VMR1_D2_like"/>
    <property type="match status" value="1"/>
</dbReference>
<dbReference type="GeneID" id="20344323"/>
<feature type="region of interest" description="Disordered" evidence="9">
    <location>
        <begin position="872"/>
        <end position="902"/>
    </location>
</feature>
<accession>J3NRG1</accession>
<feature type="transmembrane region" description="Helical" evidence="10">
    <location>
        <begin position="136"/>
        <end position="157"/>
    </location>
</feature>
<dbReference type="GO" id="GO:0140359">
    <property type="term" value="F:ABC-type transporter activity"/>
    <property type="evidence" value="ECO:0007669"/>
    <property type="project" value="InterPro"/>
</dbReference>
<evidence type="ECO:0000256" key="3">
    <source>
        <dbReference type="ARBA" id="ARBA00022692"/>
    </source>
</evidence>
<feature type="transmembrane region" description="Helical" evidence="10">
    <location>
        <begin position="32"/>
        <end position="57"/>
    </location>
</feature>
<feature type="domain" description="ABC transporter" evidence="11">
    <location>
        <begin position="1249"/>
        <end position="1593"/>
    </location>
</feature>
<reference evidence="14" key="5">
    <citation type="submission" date="2018-04" db="UniProtKB">
        <authorList>
            <consortium name="EnsemblFungi"/>
        </authorList>
    </citation>
    <scope>IDENTIFICATION</scope>
    <source>
        <strain evidence="14">R3-111a-1</strain>
    </source>
</reference>
<keyword evidence="6" id="KW-0067">ATP-binding</keyword>
<evidence type="ECO:0000259" key="12">
    <source>
        <dbReference type="PROSITE" id="PS50929"/>
    </source>
</evidence>
<dbReference type="EMBL" id="GL385396">
    <property type="protein sequence ID" value="EJT78767.1"/>
    <property type="molecule type" value="Genomic_DNA"/>
</dbReference>
<dbReference type="FunFam" id="1.20.1560.10:FF:000013">
    <property type="entry name" value="ABC transporter C family member 2"/>
    <property type="match status" value="1"/>
</dbReference>